<dbReference type="CDD" id="cd01131">
    <property type="entry name" value="PilT"/>
    <property type="match status" value="1"/>
</dbReference>
<dbReference type="PROSITE" id="PS00662">
    <property type="entry name" value="T2SP_E"/>
    <property type="match status" value="1"/>
</dbReference>
<dbReference type="InterPro" id="IPR006321">
    <property type="entry name" value="PilT/PilU"/>
</dbReference>
<reference evidence="3" key="1">
    <citation type="submission" date="2016-10" db="EMBL/GenBank/DDBJ databases">
        <authorList>
            <person name="de Groot N.N."/>
        </authorList>
    </citation>
    <scope>NUCLEOTIDE SEQUENCE</scope>
</reference>
<feature type="domain" description="Bacterial type II secretion system protein E" evidence="2">
    <location>
        <begin position="208"/>
        <end position="222"/>
    </location>
</feature>
<dbReference type="Gene3D" id="3.30.450.90">
    <property type="match status" value="1"/>
</dbReference>
<sequence>MSDEIEGQVASDTKRLDIKKLLKSVLAFKSSDLHLVVGSEPQIRIDKELRALNLPVLDAKDVETMAYSLIEDKQKKEFEEHNELDFSFELKGIGRFRANYYRTIHGIACAFRMIPIDIPTLDEYGNPPIFKELIKKEKGLILVTGPTGSGKSTTLASMLHEINMTERRHIITIEDPVEFVHKNIKSLFSQRDVGSSTASFAAALKYALRQDPDIILIGEMRDAETIGAALTAAETGHLVFGTLHTNSAPGTINRIIDVFDGDEQAQVRAQLASSLVAVVSQTLIPRIGSGKVATQEILITNPAVQNQIREDKVHQIYSQMQLNQAETRMTTQTQQLIELLQKNIISKENAIKNSNRPEELIKMIGGL</sequence>
<dbReference type="EMBL" id="FPHF01000087">
    <property type="protein sequence ID" value="SFV65459.1"/>
    <property type="molecule type" value="Genomic_DNA"/>
</dbReference>
<evidence type="ECO:0000256" key="1">
    <source>
        <dbReference type="ARBA" id="ARBA00006611"/>
    </source>
</evidence>
<dbReference type="NCBIfam" id="TIGR01420">
    <property type="entry name" value="pilT_fam"/>
    <property type="match status" value="1"/>
</dbReference>
<evidence type="ECO:0000259" key="2">
    <source>
        <dbReference type="PROSITE" id="PS00662"/>
    </source>
</evidence>
<name>A0A1W1CI50_9ZZZZ</name>
<accession>A0A1W1CI50</accession>
<dbReference type="InterPro" id="IPR001482">
    <property type="entry name" value="T2SS/T4SS_dom"/>
</dbReference>
<dbReference type="InterPro" id="IPR027417">
    <property type="entry name" value="P-loop_NTPase"/>
</dbReference>
<dbReference type="GO" id="GO:0016887">
    <property type="term" value="F:ATP hydrolysis activity"/>
    <property type="evidence" value="ECO:0007669"/>
    <property type="project" value="InterPro"/>
</dbReference>
<organism evidence="3">
    <name type="scientific">hydrothermal vent metagenome</name>
    <dbReference type="NCBI Taxonomy" id="652676"/>
    <lineage>
        <taxon>unclassified sequences</taxon>
        <taxon>metagenomes</taxon>
        <taxon>ecological metagenomes</taxon>
    </lineage>
</organism>
<gene>
    <name evidence="3" type="ORF">MNB_SM-4-1192</name>
</gene>
<comment type="similarity">
    <text evidence="1">Belongs to the GSP E family.</text>
</comment>
<dbReference type="PANTHER" id="PTHR30486">
    <property type="entry name" value="TWITCHING MOTILITY PROTEIN PILT"/>
    <property type="match status" value="1"/>
</dbReference>
<dbReference type="SMART" id="SM00382">
    <property type="entry name" value="AAA"/>
    <property type="match status" value="1"/>
</dbReference>
<dbReference type="AlphaFoldDB" id="A0A1W1CI50"/>
<protein>
    <submittedName>
        <fullName evidence="3">Twitching motility protein PilT</fullName>
    </submittedName>
</protein>
<dbReference type="SUPFAM" id="SSF52540">
    <property type="entry name" value="P-loop containing nucleoside triphosphate hydrolases"/>
    <property type="match status" value="1"/>
</dbReference>
<dbReference type="InterPro" id="IPR003593">
    <property type="entry name" value="AAA+_ATPase"/>
</dbReference>
<proteinExistence type="inferred from homology"/>
<dbReference type="InterPro" id="IPR050921">
    <property type="entry name" value="T4SS_GSP_E_ATPase"/>
</dbReference>
<dbReference type="GO" id="GO:0005524">
    <property type="term" value="F:ATP binding"/>
    <property type="evidence" value="ECO:0007669"/>
    <property type="project" value="InterPro"/>
</dbReference>
<dbReference type="Gene3D" id="3.40.50.300">
    <property type="entry name" value="P-loop containing nucleotide triphosphate hydrolases"/>
    <property type="match status" value="1"/>
</dbReference>
<evidence type="ECO:0000313" key="3">
    <source>
        <dbReference type="EMBL" id="SFV65459.1"/>
    </source>
</evidence>
<dbReference type="Pfam" id="PF00437">
    <property type="entry name" value="T2SSE"/>
    <property type="match status" value="1"/>
</dbReference>